<reference evidence="2" key="1">
    <citation type="journal article" date="2020" name="Stud. Mycol.">
        <title>101 Dothideomycetes genomes: a test case for predicting lifestyles and emergence of pathogens.</title>
        <authorList>
            <person name="Haridas S."/>
            <person name="Albert R."/>
            <person name="Binder M."/>
            <person name="Bloem J."/>
            <person name="Labutti K."/>
            <person name="Salamov A."/>
            <person name="Andreopoulos B."/>
            <person name="Baker S."/>
            <person name="Barry K."/>
            <person name="Bills G."/>
            <person name="Bluhm B."/>
            <person name="Cannon C."/>
            <person name="Castanera R."/>
            <person name="Culley D."/>
            <person name="Daum C."/>
            <person name="Ezra D."/>
            <person name="Gonzalez J."/>
            <person name="Henrissat B."/>
            <person name="Kuo A."/>
            <person name="Liang C."/>
            <person name="Lipzen A."/>
            <person name="Lutzoni F."/>
            <person name="Magnuson J."/>
            <person name="Mondo S."/>
            <person name="Nolan M."/>
            <person name="Ohm R."/>
            <person name="Pangilinan J."/>
            <person name="Park H.-J."/>
            <person name="Ramirez L."/>
            <person name="Alfaro M."/>
            <person name="Sun H."/>
            <person name="Tritt A."/>
            <person name="Yoshinaga Y."/>
            <person name="Zwiers L.-H."/>
            <person name="Turgeon B."/>
            <person name="Goodwin S."/>
            <person name="Spatafora J."/>
            <person name="Crous P."/>
            <person name="Grigoriev I."/>
        </authorList>
    </citation>
    <scope>NUCLEOTIDE SEQUENCE</scope>
    <source>
        <strain evidence="2">CBS 113979</strain>
    </source>
</reference>
<dbReference type="AlphaFoldDB" id="A0A6G1H927"/>
<feature type="compositionally biased region" description="Low complexity" evidence="1">
    <location>
        <begin position="13"/>
        <end position="22"/>
    </location>
</feature>
<feature type="compositionally biased region" description="Basic and acidic residues" evidence="1">
    <location>
        <begin position="131"/>
        <end position="143"/>
    </location>
</feature>
<proteinExistence type="predicted"/>
<evidence type="ECO:0000256" key="1">
    <source>
        <dbReference type="SAM" id="MobiDB-lite"/>
    </source>
</evidence>
<protein>
    <submittedName>
        <fullName evidence="2">Uncharacterized protein</fullName>
    </submittedName>
</protein>
<gene>
    <name evidence="2" type="ORF">K402DRAFT_326571</name>
</gene>
<evidence type="ECO:0000313" key="3">
    <source>
        <dbReference type="Proteomes" id="UP000800041"/>
    </source>
</evidence>
<evidence type="ECO:0000313" key="2">
    <source>
        <dbReference type="EMBL" id="KAF1989562.1"/>
    </source>
</evidence>
<organism evidence="2 3">
    <name type="scientific">Aulographum hederae CBS 113979</name>
    <dbReference type="NCBI Taxonomy" id="1176131"/>
    <lineage>
        <taxon>Eukaryota</taxon>
        <taxon>Fungi</taxon>
        <taxon>Dikarya</taxon>
        <taxon>Ascomycota</taxon>
        <taxon>Pezizomycotina</taxon>
        <taxon>Dothideomycetes</taxon>
        <taxon>Pleosporomycetidae</taxon>
        <taxon>Aulographales</taxon>
        <taxon>Aulographaceae</taxon>
    </lineage>
</organism>
<name>A0A6G1H927_9PEZI</name>
<feature type="compositionally biased region" description="Basic and acidic residues" evidence="1">
    <location>
        <begin position="153"/>
        <end position="162"/>
    </location>
</feature>
<dbReference type="Proteomes" id="UP000800041">
    <property type="component" value="Unassembled WGS sequence"/>
</dbReference>
<feature type="region of interest" description="Disordered" evidence="1">
    <location>
        <begin position="1"/>
        <end position="176"/>
    </location>
</feature>
<feature type="non-terminal residue" evidence="2">
    <location>
        <position position="176"/>
    </location>
</feature>
<dbReference type="OrthoDB" id="2537141at2759"/>
<dbReference type="EMBL" id="ML977144">
    <property type="protein sequence ID" value="KAF1989562.1"/>
    <property type="molecule type" value="Genomic_DNA"/>
</dbReference>
<keyword evidence="3" id="KW-1185">Reference proteome</keyword>
<sequence>MPTEELRLPTGPSASSESASTRSSEHYERRPRHKTRPEKYEPRSDKERERKRRGRAKKGDESKKRDKTSKRKRKKGKSGTDVSHNFHAKNVAQDRLTLKPRASLGLFKKGRTSNPAKGQGLPDLVFSEMHFLQKRDHNDEQSKHGPVKKSRKKDAEQAKQEDISAYFASKRPPLAE</sequence>
<accession>A0A6G1H927</accession>
<feature type="compositionally biased region" description="Basic and acidic residues" evidence="1">
    <location>
        <begin position="37"/>
        <end position="48"/>
    </location>
</feature>
<feature type="compositionally biased region" description="Basic residues" evidence="1">
    <location>
        <begin position="65"/>
        <end position="77"/>
    </location>
</feature>